<feature type="transmembrane region" description="Helical" evidence="6">
    <location>
        <begin position="165"/>
        <end position="186"/>
    </location>
</feature>
<feature type="transmembrane region" description="Helical" evidence="6">
    <location>
        <begin position="198"/>
        <end position="215"/>
    </location>
</feature>
<feature type="transmembrane region" description="Helical" evidence="6">
    <location>
        <begin position="365"/>
        <end position="388"/>
    </location>
</feature>
<dbReference type="InterPro" id="IPR002797">
    <property type="entry name" value="Polysacc_synth"/>
</dbReference>
<evidence type="ECO:0000313" key="8">
    <source>
        <dbReference type="Proteomes" id="UP000826709"/>
    </source>
</evidence>
<protein>
    <recommendedName>
        <fullName evidence="9">Flippase</fullName>
    </recommendedName>
</protein>
<evidence type="ECO:0000256" key="4">
    <source>
        <dbReference type="ARBA" id="ARBA00022989"/>
    </source>
</evidence>
<feature type="transmembrane region" description="Helical" evidence="6">
    <location>
        <begin position="221"/>
        <end position="245"/>
    </location>
</feature>
<dbReference type="Pfam" id="PF01943">
    <property type="entry name" value="Polysacc_synt"/>
    <property type="match status" value="1"/>
</dbReference>
<name>A0A8G1A0H2_9EURY</name>
<dbReference type="PANTHER" id="PTHR30250:SF11">
    <property type="entry name" value="O-ANTIGEN TRANSPORTER-RELATED"/>
    <property type="match status" value="1"/>
</dbReference>
<feature type="transmembrane region" description="Helical" evidence="6">
    <location>
        <begin position="425"/>
        <end position="444"/>
    </location>
</feature>
<keyword evidence="4 6" id="KW-1133">Transmembrane helix</keyword>
<feature type="transmembrane region" description="Helical" evidence="6">
    <location>
        <begin position="126"/>
        <end position="145"/>
    </location>
</feature>
<reference evidence="7" key="1">
    <citation type="journal article" date="2005" name="Int. J. Syst. Evol. Microbiol.">
        <title>Methanofollis formosanus sp. nov., isolated from a fish pond.</title>
        <authorList>
            <person name="Wu S.Y."/>
            <person name="Chen S.C."/>
            <person name="Lai M.C."/>
        </authorList>
    </citation>
    <scope>NUCLEOTIDE SEQUENCE</scope>
    <source>
        <strain evidence="7">ML15</strain>
    </source>
</reference>
<dbReference type="KEGG" id="mfk:E2N92_02845"/>
<keyword evidence="3 6" id="KW-0812">Transmembrane</keyword>
<accession>A0A8G1A0H2</accession>
<sequence>MVRAITDRLIKGQCCLNITIRNTFSQLFRGPISFFYERIFHEPMGEEVIKFVRNVSYVGLGTMLSSIFSFSYNLIAGRVLGPSGYGNFTLVQSIAMFLYIPMLLGLNSAMIKYCAESRDQYQQRKIMSTTYSVVICLTIVSVMLYDIFKHHIAVIFSVDQEIIELSIIFAVIFVFYTLTTSSLCSLHLMKDYAIFQPMYGITLLSVFLFFIHIQFNSFKTMVYANCLAYGIVGSIIVLIFLKKYLAFTIDRSCFSTLWKYSSVVVIGGLSFTLYTNIDRIIINYYMDVESVGIYGIYYYASFTLLTLVSGIFITVFFPTASKSHDKRSLYDKLNKTVPYLMIFGTPITLIGEYTILRLFGEGYPIQLPLMLIFAIAAMLVTWYGIYAWFFSSEGIEGSKLTVSGTLIIAIANIILNIMLIPQIGLYGAIGATALAFALGLYYNFYHGKRFLDSVDSDIKPRLKHT</sequence>
<dbReference type="GO" id="GO:0005886">
    <property type="term" value="C:plasma membrane"/>
    <property type="evidence" value="ECO:0007669"/>
    <property type="project" value="UniProtKB-SubCell"/>
</dbReference>
<feature type="transmembrane region" description="Helical" evidence="6">
    <location>
        <begin position="400"/>
        <end position="419"/>
    </location>
</feature>
<comment type="subcellular location">
    <subcellularLocation>
        <location evidence="1">Cell membrane</location>
        <topology evidence="1">Multi-pass membrane protein</topology>
    </subcellularLocation>
</comment>
<dbReference type="Proteomes" id="UP000826709">
    <property type="component" value="Chromosome"/>
</dbReference>
<evidence type="ECO:0000256" key="3">
    <source>
        <dbReference type="ARBA" id="ARBA00022692"/>
    </source>
</evidence>
<organism evidence="7 8">
    <name type="scientific">Methanofollis formosanus</name>
    <dbReference type="NCBI Taxonomy" id="299308"/>
    <lineage>
        <taxon>Archaea</taxon>
        <taxon>Methanobacteriati</taxon>
        <taxon>Methanobacteriota</taxon>
        <taxon>Stenosarchaea group</taxon>
        <taxon>Methanomicrobia</taxon>
        <taxon>Methanomicrobiales</taxon>
        <taxon>Methanomicrobiaceae</taxon>
        <taxon>Methanofollis</taxon>
    </lineage>
</organism>
<evidence type="ECO:0000313" key="7">
    <source>
        <dbReference type="EMBL" id="QYZ78443.1"/>
    </source>
</evidence>
<keyword evidence="5 6" id="KW-0472">Membrane</keyword>
<feature type="transmembrane region" description="Helical" evidence="6">
    <location>
        <begin position="54"/>
        <end position="75"/>
    </location>
</feature>
<feature type="transmembrane region" description="Helical" evidence="6">
    <location>
        <begin position="337"/>
        <end position="359"/>
    </location>
</feature>
<proteinExistence type="predicted"/>
<dbReference type="PANTHER" id="PTHR30250">
    <property type="entry name" value="PST FAMILY PREDICTED COLANIC ACID TRANSPORTER"/>
    <property type="match status" value="1"/>
</dbReference>
<dbReference type="InterPro" id="IPR050833">
    <property type="entry name" value="Poly_Biosynth_Transport"/>
</dbReference>
<dbReference type="EMBL" id="CP037968">
    <property type="protein sequence ID" value="QYZ78443.1"/>
    <property type="molecule type" value="Genomic_DNA"/>
</dbReference>
<feature type="transmembrane region" description="Helical" evidence="6">
    <location>
        <begin position="257"/>
        <end position="277"/>
    </location>
</feature>
<gene>
    <name evidence="7" type="ORF">E2N92_02845</name>
</gene>
<evidence type="ECO:0008006" key="9">
    <source>
        <dbReference type="Google" id="ProtNLM"/>
    </source>
</evidence>
<evidence type="ECO:0000256" key="1">
    <source>
        <dbReference type="ARBA" id="ARBA00004651"/>
    </source>
</evidence>
<evidence type="ECO:0000256" key="6">
    <source>
        <dbReference type="SAM" id="Phobius"/>
    </source>
</evidence>
<reference evidence="7" key="2">
    <citation type="submission" date="2019-03" db="EMBL/GenBank/DDBJ databases">
        <authorList>
            <person name="Chen S.-C."/>
            <person name="Wu S.-Y."/>
            <person name="Lai M.-C."/>
        </authorList>
    </citation>
    <scope>NUCLEOTIDE SEQUENCE</scope>
    <source>
        <strain evidence="7">ML15</strain>
    </source>
</reference>
<feature type="transmembrane region" description="Helical" evidence="6">
    <location>
        <begin position="87"/>
        <end position="106"/>
    </location>
</feature>
<feature type="transmembrane region" description="Helical" evidence="6">
    <location>
        <begin position="297"/>
        <end position="317"/>
    </location>
</feature>
<keyword evidence="8" id="KW-1185">Reference proteome</keyword>
<evidence type="ECO:0000256" key="5">
    <source>
        <dbReference type="ARBA" id="ARBA00023136"/>
    </source>
</evidence>
<dbReference type="AlphaFoldDB" id="A0A8G1A0H2"/>
<keyword evidence="2" id="KW-1003">Cell membrane</keyword>
<evidence type="ECO:0000256" key="2">
    <source>
        <dbReference type="ARBA" id="ARBA00022475"/>
    </source>
</evidence>